<dbReference type="RefSeq" id="WP_201102395.1">
    <property type="nucleotide sequence ID" value="NZ_CP067977.1"/>
</dbReference>
<feature type="transmembrane region" description="Helical" evidence="1">
    <location>
        <begin position="78"/>
        <end position="102"/>
    </location>
</feature>
<feature type="transmembrane region" description="Helical" evidence="1">
    <location>
        <begin position="53"/>
        <end position="71"/>
    </location>
</feature>
<dbReference type="Proteomes" id="UP000595448">
    <property type="component" value="Chromosome"/>
</dbReference>
<keyword evidence="3" id="KW-1185">Reference proteome</keyword>
<sequence length="165" mass="17415">MQRFLSDLTGASTRWGRTILYGFIAARASITLVGIAVVLIWGEAGYEGFSGLLDQADLVVALVAIAVAPLVEQLMVLFIVWVLAFVLRLPGGIAAVLTGLGFGALHGLAPASLSVVPLFILLALIQIHWARRRKGMTGFWIGVAIHALTNATAVGTLFLLEAPPA</sequence>
<keyword evidence="1" id="KW-0472">Membrane</keyword>
<gene>
    <name evidence="2" type="ORF">JIP62_11950</name>
</gene>
<feature type="transmembrane region" description="Helical" evidence="1">
    <location>
        <begin position="139"/>
        <end position="160"/>
    </location>
</feature>
<dbReference type="EMBL" id="CP067977">
    <property type="protein sequence ID" value="QQQ18020.1"/>
    <property type="molecule type" value="Genomic_DNA"/>
</dbReference>
<protein>
    <recommendedName>
        <fullName evidence="4">CPBP family intramembrane metalloprotease</fullName>
    </recommendedName>
</protein>
<organism evidence="2 3">
    <name type="scientific">Brevundimonas vitisensis</name>
    <dbReference type="NCBI Taxonomy" id="2800818"/>
    <lineage>
        <taxon>Bacteria</taxon>
        <taxon>Pseudomonadati</taxon>
        <taxon>Pseudomonadota</taxon>
        <taxon>Alphaproteobacteria</taxon>
        <taxon>Caulobacterales</taxon>
        <taxon>Caulobacteraceae</taxon>
        <taxon>Brevundimonas</taxon>
    </lineage>
</organism>
<name>A0ABX7BKC4_9CAUL</name>
<evidence type="ECO:0000313" key="3">
    <source>
        <dbReference type="Proteomes" id="UP000595448"/>
    </source>
</evidence>
<accession>A0ABX7BKC4</accession>
<proteinExistence type="predicted"/>
<keyword evidence="1" id="KW-1133">Transmembrane helix</keyword>
<reference evidence="2 3" key="1">
    <citation type="submission" date="2021-01" db="EMBL/GenBank/DDBJ databases">
        <title>Brevundimonas vitis sp. nov., an bacterium isolated from grape (Vitis vinifera).</title>
        <authorList>
            <person name="Jiang L."/>
            <person name="Lee J."/>
        </authorList>
    </citation>
    <scope>NUCLEOTIDE SEQUENCE [LARGE SCALE GENOMIC DNA]</scope>
    <source>
        <strain evidence="2 3">GRTSA-9</strain>
    </source>
</reference>
<evidence type="ECO:0008006" key="4">
    <source>
        <dbReference type="Google" id="ProtNLM"/>
    </source>
</evidence>
<feature type="transmembrane region" description="Helical" evidence="1">
    <location>
        <begin position="20"/>
        <end position="41"/>
    </location>
</feature>
<feature type="transmembrane region" description="Helical" evidence="1">
    <location>
        <begin position="108"/>
        <end position="127"/>
    </location>
</feature>
<keyword evidence="1" id="KW-0812">Transmembrane</keyword>
<evidence type="ECO:0000313" key="2">
    <source>
        <dbReference type="EMBL" id="QQQ18020.1"/>
    </source>
</evidence>
<evidence type="ECO:0000256" key="1">
    <source>
        <dbReference type="SAM" id="Phobius"/>
    </source>
</evidence>